<protein>
    <submittedName>
        <fullName evidence="1">Enoyl-CoA hydratase/isomerase family protein</fullName>
    </submittedName>
</protein>
<proteinExistence type="predicted"/>
<gene>
    <name evidence="1" type="ORF">GCM10023257_56180</name>
</gene>
<dbReference type="PANTHER" id="PTHR11941">
    <property type="entry name" value="ENOYL-COA HYDRATASE-RELATED"/>
    <property type="match status" value="1"/>
</dbReference>
<dbReference type="Gene3D" id="3.90.226.10">
    <property type="entry name" value="2-enoyl-CoA Hydratase, Chain A, domain 1"/>
    <property type="match status" value="1"/>
</dbReference>
<dbReference type="InterPro" id="IPR001753">
    <property type="entry name" value="Enoyl-CoA_hydra/iso"/>
</dbReference>
<name>A0ABP9IQ41_9ACTN</name>
<dbReference type="CDD" id="cd06558">
    <property type="entry name" value="crotonase-like"/>
    <property type="match status" value="1"/>
</dbReference>
<dbReference type="InterPro" id="IPR029045">
    <property type="entry name" value="ClpP/crotonase-like_dom_sf"/>
</dbReference>
<dbReference type="SUPFAM" id="SSF52096">
    <property type="entry name" value="ClpP/crotonase"/>
    <property type="match status" value="1"/>
</dbReference>
<reference evidence="2" key="1">
    <citation type="journal article" date="2019" name="Int. J. Syst. Evol. Microbiol.">
        <title>The Global Catalogue of Microorganisms (GCM) 10K type strain sequencing project: providing services to taxonomists for standard genome sequencing and annotation.</title>
        <authorList>
            <consortium name="The Broad Institute Genomics Platform"/>
            <consortium name="The Broad Institute Genome Sequencing Center for Infectious Disease"/>
            <person name="Wu L."/>
            <person name="Ma J."/>
        </authorList>
    </citation>
    <scope>NUCLEOTIDE SEQUENCE [LARGE SCALE GENOMIC DNA]</scope>
    <source>
        <strain evidence="2">JCM 17657</strain>
    </source>
</reference>
<organism evidence="1 2">
    <name type="scientific">Streptomyces hyderabadensis</name>
    <dbReference type="NCBI Taxonomy" id="598549"/>
    <lineage>
        <taxon>Bacteria</taxon>
        <taxon>Bacillati</taxon>
        <taxon>Actinomycetota</taxon>
        <taxon>Actinomycetes</taxon>
        <taxon>Kitasatosporales</taxon>
        <taxon>Streptomycetaceae</taxon>
        <taxon>Streptomyces</taxon>
    </lineage>
</organism>
<dbReference type="Proteomes" id="UP001500610">
    <property type="component" value="Unassembled WGS sequence"/>
</dbReference>
<dbReference type="EMBL" id="BAABIV010000028">
    <property type="protein sequence ID" value="GAA5003858.1"/>
    <property type="molecule type" value="Genomic_DNA"/>
</dbReference>
<comment type="caution">
    <text evidence="1">The sequence shown here is derived from an EMBL/GenBank/DDBJ whole genome shotgun (WGS) entry which is preliminary data.</text>
</comment>
<dbReference type="PANTHER" id="PTHR11941:SF54">
    <property type="entry name" value="ENOYL-COA HYDRATASE, MITOCHONDRIAL"/>
    <property type="match status" value="1"/>
</dbReference>
<evidence type="ECO:0000313" key="1">
    <source>
        <dbReference type="EMBL" id="GAA5003858.1"/>
    </source>
</evidence>
<accession>A0ABP9IQ41</accession>
<dbReference type="RefSeq" id="WP_226026918.1">
    <property type="nucleotide sequence ID" value="NZ_BAABIV010000028.1"/>
</dbReference>
<dbReference type="Pfam" id="PF00378">
    <property type="entry name" value="ECH_1"/>
    <property type="match status" value="1"/>
</dbReference>
<sequence length="248" mass="26672">MGEHYPHLRVEDLDDRLVVTLDRPEVRNAIDTAMVESLHRICAGLEHTPRPLILTGGPDIFAAGADIAQLRTRGPSDALAGINSALFHRIAALPMPTVAAVAGPAIGGGAELAYACDFRIGTDRTRFGNPEGQLGILAAAGAAWRLPELVGEQLAKEILLTGRTLNAAEALDVRLLNEVVDADALIATAHAWVDRMLRNAPLALQLAKTALRAPREAHPVLDNVVQAVLFETDEKARRMDAFLSRRRA</sequence>
<keyword evidence="2" id="KW-1185">Reference proteome</keyword>
<evidence type="ECO:0000313" key="2">
    <source>
        <dbReference type="Proteomes" id="UP001500610"/>
    </source>
</evidence>